<dbReference type="Proteomes" id="UP000573499">
    <property type="component" value="Unassembled WGS sequence"/>
</dbReference>
<keyword evidence="2 5" id="KW-0812">Transmembrane</keyword>
<organism evidence="6 7">
    <name type="scientific">Rugamonas apoptosis</name>
    <dbReference type="NCBI Taxonomy" id="2758570"/>
    <lineage>
        <taxon>Bacteria</taxon>
        <taxon>Pseudomonadati</taxon>
        <taxon>Pseudomonadota</taxon>
        <taxon>Betaproteobacteria</taxon>
        <taxon>Burkholderiales</taxon>
        <taxon>Oxalobacteraceae</taxon>
        <taxon>Telluria group</taxon>
        <taxon>Rugamonas</taxon>
    </lineage>
</organism>
<keyword evidence="7" id="KW-1185">Reference proteome</keyword>
<dbReference type="EMBL" id="JACEZU010000014">
    <property type="protein sequence ID" value="MBA5690040.1"/>
    <property type="molecule type" value="Genomic_DNA"/>
</dbReference>
<dbReference type="RefSeq" id="WP_182156838.1">
    <property type="nucleotide sequence ID" value="NZ_JACEZU010000014.1"/>
</dbReference>
<feature type="transmembrane region" description="Helical" evidence="5">
    <location>
        <begin position="46"/>
        <end position="65"/>
    </location>
</feature>
<keyword evidence="1" id="KW-1003">Cell membrane</keyword>
<protein>
    <submittedName>
        <fullName evidence="6">DUF1656 domain-containing protein</fullName>
    </submittedName>
</protein>
<evidence type="ECO:0000313" key="6">
    <source>
        <dbReference type="EMBL" id="MBA5690040.1"/>
    </source>
</evidence>
<evidence type="ECO:0000256" key="4">
    <source>
        <dbReference type="ARBA" id="ARBA00023136"/>
    </source>
</evidence>
<sequence length="66" mass="7327">MPREIAIFGVLMPTLLPLFIASLLLQGVLDRVLGHVGLYRQAWHPALVRLCLLVCIFGALIVALYQ</sequence>
<evidence type="ECO:0000256" key="1">
    <source>
        <dbReference type="ARBA" id="ARBA00022475"/>
    </source>
</evidence>
<name>A0A7W2FE68_9BURK</name>
<comment type="caution">
    <text evidence="6">The sequence shown here is derived from an EMBL/GenBank/DDBJ whole genome shotgun (WGS) entry which is preliminary data.</text>
</comment>
<feature type="transmembrane region" description="Helical" evidence="5">
    <location>
        <begin position="6"/>
        <end position="25"/>
    </location>
</feature>
<evidence type="ECO:0000256" key="2">
    <source>
        <dbReference type="ARBA" id="ARBA00022692"/>
    </source>
</evidence>
<accession>A0A7W2FE68</accession>
<gene>
    <name evidence="6" type="ORF">H3H39_23620</name>
</gene>
<evidence type="ECO:0000256" key="5">
    <source>
        <dbReference type="SAM" id="Phobius"/>
    </source>
</evidence>
<dbReference type="InterPro" id="IPR012451">
    <property type="entry name" value="DUF1656"/>
</dbReference>
<dbReference type="AlphaFoldDB" id="A0A7W2FE68"/>
<proteinExistence type="predicted"/>
<reference evidence="6 7" key="1">
    <citation type="submission" date="2020-07" db="EMBL/GenBank/DDBJ databases">
        <title>Novel species isolated from subtropical streams in China.</title>
        <authorList>
            <person name="Lu H."/>
        </authorList>
    </citation>
    <scope>NUCLEOTIDE SEQUENCE [LARGE SCALE GENOMIC DNA]</scope>
    <source>
        <strain evidence="6 7">LX47W</strain>
    </source>
</reference>
<dbReference type="Pfam" id="PF07869">
    <property type="entry name" value="DUF1656"/>
    <property type="match status" value="1"/>
</dbReference>
<keyword evidence="3 5" id="KW-1133">Transmembrane helix</keyword>
<evidence type="ECO:0000256" key="3">
    <source>
        <dbReference type="ARBA" id="ARBA00022989"/>
    </source>
</evidence>
<evidence type="ECO:0000313" key="7">
    <source>
        <dbReference type="Proteomes" id="UP000573499"/>
    </source>
</evidence>
<keyword evidence="4 5" id="KW-0472">Membrane</keyword>